<organism evidence="2 3">
    <name type="scientific">Lacihabitans lacunae</name>
    <dbReference type="NCBI Taxonomy" id="1028214"/>
    <lineage>
        <taxon>Bacteria</taxon>
        <taxon>Pseudomonadati</taxon>
        <taxon>Bacteroidota</taxon>
        <taxon>Cytophagia</taxon>
        <taxon>Cytophagales</taxon>
        <taxon>Leadbetterellaceae</taxon>
        <taxon>Lacihabitans</taxon>
    </lineage>
</organism>
<dbReference type="Proteomes" id="UP001595616">
    <property type="component" value="Unassembled WGS sequence"/>
</dbReference>
<keyword evidence="3" id="KW-1185">Reference proteome</keyword>
<evidence type="ECO:0000313" key="2">
    <source>
        <dbReference type="EMBL" id="MFC3812895.1"/>
    </source>
</evidence>
<dbReference type="PANTHER" id="PTHR43861">
    <property type="entry name" value="TRANS-ACONITATE 2-METHYLTRANSFERASE-RELATED"/>
    <property type="match status" value="1"/>
</dbReference>
<reference evidence="3" key="1">
    <citation type="journal article" date="2019" name="Int. J. Syst. Evol. Microbiol.">
        <title>The Global Catalogue of Microorganisms (GCM) 10K type strain sequencing project: providing services to taxonomists for standard genome sequencing and annotation.</title>
        <authorList>
            <consortium name="The Broad Institute Genomics Platform"/>
            <consortium name="The Broad Institute Genome Sequencing Center for Infectious Disease"/>
            <person name="Wu L."/>
            <person name="Ma J."/>
        </authorList>
    </citation>
    <scope>NUCLEOTIDE SEQUENCE [LARGE SCALE GENOMIC DNA]</scope>
    <source>
        <strain evidence="3">CECT 7956</strain>
    </source>
</reference>
<keyword evidence="2" id="KW-0489">Methyltransferase</keyword>
<dbReference type="GO" id="GO:0032259">
    <property type="term" value="P:methylation"/>
    <property type="evidence" value="ECO:0007669"/>
    <property type="project" value="UniProtKB-KW"/>
</dbReference>
<evidence type="ECO:0000256" key="1">
    <source>
        <dbReference type="ARBA" id="ARBA00022679"/>
    </source>
</evidence>
<dbReference type="EC" id="2.1.1.-" evidence="2"/>
<dbReference type="PANTHER" id="PTHR43861:SF3">
    <property type="entry name" value="PUTATIVE (AFU_ORTHOLOGUE AFUA_2G14390)-RELATED"/>
    <property type="match status" value="1"/>
</dbReference>
<name>A0ABV7Z0Z5_9BACT</name>
<dbReference type="GO" id="GO:0008168">
    <property type="term" value="F:methyltransferase activity"/>
    <property type="evidence" value="ECO:0007669"/>
    <property type="project" value="UniProtKB-KW"/>
</dbReference>
<accession>A0ABV7Z0Z5</accession>
<sequence length="212" mass="24536">MFDTYIPALKYKVFTPFYDWFIKLTMPELAVKNFMIGLANHQENDKVLDYGSGTGTLLVLLKKKFIGLKVFGYDVDSQINDLAKNKLSKDGLEAIITPDWEVIAKQRPFDTIYSSWVFHHLTDSHKTTAFKNIFEVLKPGGIFVLTDWGKPSNWLMEVLFFMLQCVDNFETTSANKRGEIPNYLKKSGFSDIQMIKRQNTIMGTLYFWKVTK</sequence>
<keyword evidence="1 2" id="KW-0808">Transferase</keyword>
<dbReference type="EMBL" id="JBHRYQ010000001">
    <property type="protein sequence ID" value="MFC3812895.1"/>
    <property type="molecule type" value="Genomic_DNA"/>
</dbReference>
<dbReference type="Pfam" id="PF13489">
    <property type="entry name" value="Methyltransf_23"/>
    <property type="match status" value="1"/>
</dbReference>
<evidence type="ECO:0000313" key="3">
    <source>
        <dbReference type="Proteomes" id="UP001595616"/>
    </source>
</evidence>
<dbReference type="Gene3D" id="3.40.50.150">
    <property type="entry name" value="Vaccinia Virus protein VP39"/>
    <property type="match status" value="1"/>
</dbReference>
<dbReference type="SUPFAM" id="SSF53335">
    <property type="entry name" value="S-adenosyl-L-methionine-dependent methyltransferases"/>
    <property type="match status" value="1"/>
</dbReference>
<dbReference type="RefSeq" id="WP_379839801.1">
    <property type="nucleotide sequence ID" value="NZ_JBHRYQ010000001.1"/>
</dbReference>
<dbReference type="InterPro" id="IPR029063">
    <property type="entry name" value="SAM-dependent_MTases_sf"/>
</dbReference>
<dbReference type="CDD" id="cd02440">
    <property type="entry name" value="AdoMet_MTases"/>
    <property type="match status" value="1"/>
</dbReference>
<gene>
    <name evidence="2" type="ORF">ACFOOI_19685</name>
</gene>
<comment type="caution">
    <text evidence="2">The sequence shown here is derived from an EMBL/GenBank/DDBJ whole genome shotgun (WGS) entry which is preliminary data.</text>
</comment>
<protein>
    <submittedName>
        <fullName evidence="2">Class I SAM-dependent methyltransferase</fullName>
        <ecNumber evidence="2">2.1.1.-</ecNumber>
    </submittedName>
</protein>
<proteinExistence type="predicted"/>